<dbReference type="AlphaFoldDB" id="A0A1D3SAK2"/>
<organism evidence="2 3">
    <name type="scientific">Plasmodium berghei</name>
    <dbReference type="NCBI Taxonomy" id="5821"/>
    <lineage>
        <taxon>Eukaryota</taxon>
        <taxon>Sar</taxon>
        <taxon>Alveolata</taxon>
        <taxon>Apicomplexa</taxon>
        <taxon>Aconoidasida</taxon>
        <taxon>Haemosporida</taxon>
        <taxon>Plasmodiidae</taxon>
        <taxon>Plasmodium</taxon>
        <taxon>Plasmodium (Vinckeia)</taxon>
    </lineage>
</organism>
<accession>A0A1D3SAK2</accession>
<feature type="coiled-coil region" evidence="1">
    <location>
        <begin position="459"/>
        <end position="509"/>
    </location>
</feature>
<dbReference type="EMBL" id="LT608273">
    <property type="protein sequence ID" value="SCO60402.1"/>
    <property type="molecule type" value="Genomic_DNA"/>
</dbReference>
<evidence type="ECO:0000313" key="2">
    <source>
        <dbReference type="EMBL" id="SCO60402.1"/>
    </source>
</evidence>
<name>A0A1D3SAK2_PLABE</name>
<reference evidence="2 3" key="1">
    <citation type="submission" date="2016-08" db="EMBL/GenBank/DDBJ databases">
        <authorList>
            <consortium name="Pathogen Informatics"/>
        </authorList>
    </citation>
    <scope>NUCLEOTIDE SEQUENCE [LARGE SCALE GENOMIC DNA]</scope>
    <source>
        <strain evidence="2 3">SP11 RLL</strain>
    </source>
</reference>
<dbReference type="VEuPathDB" id="PlasmoDB:PBANKA_0927600"/>
<evidence type="ECO:0000313" key="3">
    <source>
        <dbReference type="Proteomes" id="UP000219974"/>
    </source>
</evidence>
<dbReference type="Proteomes" id="UP000219974">
    <property type="component" value="Chromosome 9"/>
</dbReference>
<protein>
    <submittedName>
        <fullName evidence="2">Uncharacterized protein</fullName>
    </submittedName>
</protein>
<gene>
    <name evidence="2" type="ORF">PBSP11RLL_000198900</name>
</gene>
<proteinExistence type="predicted"/>
<keyword evidence="1" id="KW-0175">Coiled coil</keyword>
<sequence length="1081" mass="127184">MWIEKEIKENHTHGGALSKQVNDDIELLKKSNKFLYENGNRNLFCESMKRDYNQSLRTCSTIDLNRSLDENKKMNTSLLVSGYFRDKLSKKNSNKLISSRRQNANSEESQFGDKYKIEQLKKKKINNETLYCDNYKNKTICYQSDLKINKEDLDEFFNIANVNNVKKKNEFSFGKNDHNMFGDKHSNSILESKNKNIYNLNGSTYKNTQYLNNSYIYNDSIVNNNTVLYKEYNSIKDVRAFEKEIDISKGNDKENNLNAHKINKYPILTNKKMPFTEIINDISPPKCVEHSNNEITQVLNHRKENNNKQSELLRVKNFICKGVPGIIRNSANSCFSTNVDKNVQNKIEKHIMHFLENNLIEILEKKNLSCFETDNNNNSISDKISESINLEIKKNIDKAYKNINENMNTNMNDEIKKNVDILNNSLSENINSKIKNNIEELYDKLNENVLENISNNMENNLYKNVNNELKRKIDIVEKKIDINVNDNINKELEKKIVFLNDQINENISKELKKYISILSRNINEYLSDTIEKNTKIMSKNLGLNLGEEIKNNIIIMEKNIDYNINEENIQRNFKKIYEMYNMSTIEDIKRIIINAKEHQNQDENENKNKNDIEDIKNNLNIMMGKINTESITEELKIHLQTFGNKIDEKISIINENKLNHKNDNIKEITDQVIKSTELKLTLFAKEIEKNTFHFFYTSLKDILGDSTKIENEKIEKNIICYVKKSLDEQTQKLTNELDSSMFNKLLNELKSFNKLQINEKDIIDNIKNSLLPFQQNVSDSLKGNTIALKDINNTILKMEKENKFEFNSVLDKIDVNISNKINDKAKEMLTTIDEALLGKVANIEGTIEEIKKKMNGAICQIGEINLQMLSIPNEDKINKIIIDFNKNRDQKFFEAKEIIRENKMQITSILKELKKKKKTDSKTEFKKMLQNILDINPRNYEQDKKAIHNSNLIPQNYCKDNHENNYLLNNQPQKETKINMNKYNIQKIYKKNIDVKETQLNLKHKNIYYKNKINLYKQYKQHFNPENNSLKKKLYTPNKSNQINRKKRKPIYIVNYMKNDNNDLIEVSNYLKKRTIRKIHL</sequence>
<evidence type="ECO:0000256" key="1">
    <source>
        <dbReference type="SAM" id="Coils"/>
    </source>
</evidence>